<dbReference type="NCBIfam" id="TIGR03718">
    <property type="entry name" value="R_switched_Alx"/>
    <property type="match status" value="1"/>
</dbReference>
<feature type="transmembrane region" description="Helical" evidence="5">
    <location>
        <begin position="204"/>
        <end position="225"/>
    </location>
</feature>
<name>A0A7J3I604_9CREN</name>
<proteinExistence type="predicted"/>
<feature type="transmembrane region" description="Helical" evidence="5">
    <location>
        <begin position="268"/>
        <end position="289"/>
    </location>
</feature>
<gene>
    <name evidence="6" type="ORF">ENT87_01200</name>
</gene>
<keyword evidence="3 5" id="KW-1133">Transmembrane helix</keyword>
<comment type="caution">
    <text evidence="6">The sequence shown here is derived from an EMBL/GenBank/DDBJ whole genome shotgun (WGS) entry which is preliminary data.</text>
</comment>
<evidence type="ECO:0000313" key="6">
    <source>
        <dbReference type="EMBL" id="HGN36158.1"/>
    </source>
</evidence>
<dbReference type="Pfam" id="PF03741">
    <property type="entry name" value="TerC"/>
    <property type="match status" value="1"/>
</dbReference>
<keyword evidence="4 5" id="KW-0472">Membrane</keyword>
<dbReference type="PANTHER" id="PTHR30238">
    <property type="entry name" value="MEMBRANE BOUND PREDICTED REDOX MODULATOR"/>
    <property type="match status" value="1"/>
</dbReference>
<feature type="transmembrane region" description="Helical" evidence="5">
    <location>
        <begin position="114"/>
        <end position="135"/>
    </location>
</feature>
<feature type="transmembrane region" description="Helical" evidence="5">
    <location>
        <begin position="49"/>
        <end position="68"/>
    </location>
</feature>
<comment type="subcellular location">
    <subcellularLocation>
        <location evidence="1">Membrane</location>
        <topology evidence="1">Multi-pass membrane protein</topology>
    </subcellularLocation>
</comment>
<dbReference type="GO" id="GO:0016020">
    <property type="term" value="C:membrane"/>
    <property type="evidence" value="ECO:0007669"/>
    <property type="project" value="UniProtKB-SubCell"/>
</dbReference>
<keyword evidence="2 5" id="KW-0812">Transmembrane</keyword>
<reference evidence="6" key="1">
    <citation type="journal article" date="2020" name="mSystems">
        <title>Genome- and Community-Level Interaction Insights into Carbon Utilization and Element Cycling Functions of Hydrothermarchaeota in Hydrothermal Sediment.</title>
        <authorList>
            <person name="Zhou Z."/>
            <person name="Liu Y."/>
            <person name="Xu W."/>
            <person name="Pan J."/>
            <person name="Luo Z.H."/>
            <person name="Li M."/>
        </authorList>
    </citation>
    <scope>NUCLEOTIDE SEQUENCE [LARGE SCALE GENOMIC DNA]</scope>
    <source>
        <strain evidence="6">SpSt-618</strain>
    </source>
</reference>
<dbReference type="EMBL" id="DTAI01000042">
    <property type="protein sequence ID" value="HGN36158.1"/>
    <property type="molecule type" value="Genomic_DNA"/>
</dbReference>
<dbReference type="PANTHER" id="PTHR30238:SF0">
    <property type="entry name" value="THYLAKOID MEMBRANE PROTEIN TERC, CHLOROPLASTIC"/>
    <property type="match status" value="1"/>
</dbReference>
<feature type="transmembrane region" description="Helical" evidence="5">
    <location>
        <begin position="17"/>
        <end position="37"/>
    </location>
</feature>
<organism evidence="6">
    <name type="scientific">Ignisphaera aggregans</name>
    <dbReference type="NCBI Taxonomy" id="334771"/>
    <lineage>
        <taxon>Archaea</taxon>
        <taxon>Thermoproteota</taxon>
        <taxon>Thermoprotei</taxon>
        <taxon>Desulfurococcales</taxon>
        <taxon>Desulfurococcaceae</taxon>
        <taxon>Ignisphaera</taxon>
    </lineage>
</organism>
<accession>A0A7J3I604</accession>
<evidence type="ECO:0000256" key="5">
    <source>
        <dbReference type="SAM" id="Phobius"/>
    </source>
</evidence>
<evidence type="ECO:0000256" key="2">
    <source>
        <dbReference type="ARBA" id="ARBA00022692"/>
    </source>
</evidence>
<dbReference type="InterPro" id="IPR005496">
    <property type="entry name" value="Integral_membrane_TerC"/>
</dbReference>
<feature type="transmembrane region" description="Helical" evidence="5">
    <location>
        <begin position="295"/>
        <end position="316"/>
    </location>
</feature>
<feature type="transmembrane region" description="Helical" evidence="5">
    <location>
        <begin position="141"/>
        <end position="160"/>
    </location>
</feature>
<sequence length="325" mass="36119">MAEVHTPGNLAELQVPIWFWIGYHLIIAIFIAMDLVAGVRRKEMTLREALRWVAVWVGIGTAFGIIIYSMTGNPEAVALYYAAYAVEYSLSMDNLFVFAVIFSYFSVPIPAQPIVLYVGIITAIILRALFIYGGLWLIEQYHWTIFIFGAVLIYSGYKLLKAGEVKVDPGRNPVVKAAKKILPLADFYDGSKFIVRASGDGSKWLFTPMILALAAIETTDLVFAFDSIPAVIAITLNFFIAYTSNISAILGLRSLYFVIALTMFRFKYVGQALSMILIFLGIKMILGGLEIVEVPTWISLMVVFSLLGGAILLSIIRKEVKEVIE</sequence>
<dbReference type="AlphaFoldDB" id="A0A7J3I604"/>
<evidence type="ECO:0000256" key="4">
    <source>
        <dbReference type="ARBA" id="ARBA00023136"/>
    </source>
</evidence>
<feature type="transmembrane region" description="Helical" evidence="5">
    <location>
        <begin position="88"/>
        <end position="107"/>
    </location>
</feature>
<evidence type="ECO:0000256" key="1">
    <source>
        <dbReference type="ARBA" id="ARBA00004141"/>
    </source>
</evidence>
<protein>
    <submittedName>
        <fullName evidence="6">TerC/Alx family metal homeostasis membrane protein</fullName>
    </submittedName>
</protein>
<dbReference type="InterPro" id="IPR022369">
    <property type="entry name" value="Integral_membrane_TerC_rswitch"/>
</dbReference>
<evidence type="ECO:0000256" key="3">
    <source>
        <dbReference type="ARBA" id="ARBA00022989"/>
    </source>
</evidence>
<feature type="transmembrane region" description="Helical" evidence="5">
    <location>
        <begin position="231"/>
        <end position="256"/>
    </location>
</feature>